<dbReference type="AlphaFoldDB" id="A0A1I1RZP2"/>
<dbReference type="GO" id="GO:0045892">
    <property type="term" value="P:negative regulation of DNA-templated transcription"/>
    <property type="evidence" value="ECO:0007669"/>
    <property type="project" value="InterPro"/>
</dbReference>
<reference evidence="5 6" key="1">
    <citation type="submission" date="2016-10" db="EMBL/GenBank/DDBJ databases">
        <authorList>
            <person name="de Groot N.N."/>
        </authorList>
    </citation>
    <scope>NUCLEOTIDE SEQUENCE [LARGE SCALE GENOMIC DNA]</scope>
    <source>
        <strain evidence="5 6">DSM 6059</strain>
    </source>
</reference>
<dbReference type="PIRSF" id="PIRSF019455">
    <property type="entry name" value="CopR_AtkY"/>
    <property type="match status" value="1"/>
</dbReference>
<dbReference type="Pfam" id="PF03965">
    <property type="entry name" value="Penicillinase_R"/>
    <property type="match status" value="1"/>
</dbReference>
<dbReference type="Gene3D" id="1.10.4040.10">
    <property type="entry name" value="Penicillinase repressor domain"/>
    <property type="match status" value="1"/>
</dbReference>
<evidence type="ECO:0000256" key="3">
    <source>
        <dbReference type="ARBA" id="ARBA00023125"/>
    </source>
</evidence>
<dbReference type="Gene3D" id="1.10.10.10">
    <property type="entry name" value="Winged helix-like DNA-binding domain superfamily/Winged helix DNA-binding domain"/>
    <property type="match status" value="1"/>
</dbReference>
<gene>
    <name evidence="5" type="ORF">SAMN02745724_04389</name>
</gene>
<protein>
    <submittedName>
        <fullName evidence="5">Predicted transcriptional regulator</fullName>
    </submittedName>
</protein>
<dbReference type="InterPro" id="IPR036390">
    <property type="entry name" value="WH_DNA-bd_sf"/>
</dbReference>
<dbReference type="STRING" id="1123010.SAMN02745724_04389"/>
<evidence type="ECO:0000313" key="6">
    <source>
        <dbReference type="Proteomes" id="UP000198862"/>
    </source>
</evidence>
<keyword evidence="6" id="KW-1185">Reference proteome</keyword>
<dbReference type="InterPro" id="IPR036388">
    <property type="entry name" value="WH-like_DNA-bd_sf"/>
</dbReference>
<accession>A0A1I1RZP2</accession>
<comment type="similarity">
    <text evidence="1">Belongs to the BlaI transcriptional regulatory family.</text>
</comment>
<dbReference type="InterPro" id="IPR005650">
    <property type="entry name" value="BlaI_family"/>
</dbReference>
<evidence type="ECO:0000256" key="1">
    <source>
        <dbReference type="ARBA" id="ARBA00011046"/>
    </source>
</evidence>
<dbReference type="Proteomes" id="UP000198862">
    <property type="component" value="Unassembled WGS sequence"/>
</dbReference>
<evidence type="ECO:0000313" key="5">
    <source>
        <dbReference type="EMBL" id="SFD39557.1"/>
    </source>
</evidence>
<dbReference type="SUPFAM" id="SSF46785">
    <property type="entry name" value="Winged helix' DNA-binding domain"/>
    <property type="match status" value="1"/>
</dbReference>
<evidence type="ECO:0000256" key="4">
    <source>
        <dbReference type="ARBA" id="ARBA00023163"/>
    </source>
</evidence>
<keyword evidence="3" id="KW-0238">DNA-binding</keyword>
<dbReference type="EMBL" id="FOLO01000054">
    <property type="protein sequence ID" value="SFD39557.1"/>
    <property type="molecule type" value="Genomic_DNA"/>
</dbReference>
<organism evidence="5 6">
    <name type="scientific">Pseudoalteromonas denitrificans DSM 6059</name>
    <dbReference type="NCBI Taxonomy" id="1123010"/>
    <lineage>
        <taxon>Bacteria</taxon>
        <taxon>Pseudomonadati</taxon>
        <taxon>Pseudomonadota</taxon>
        <taxon>Gammaproteobacteria</taxon>
        <taxon>Alteromonadales</taxon>
        <taxon>Pseudoalteromonadaceae</taxon>
        <taxon>Pseudoalteromonas</taxon>
    </lineage>
</organism>
<name>A0A1I1RZP2_9GAMM</name>
<keyword evidence="4" id="KW-0804">Transcription</keyword>
<sequence length="127" mass="14774">MSTITEISKTEFEVLDVLWLQHPATANEIIAKLNEKKEWHEKTVKTLLNRMVKKGAIGFEKQQRTYIYTPLLERDSYTLKESKSLIERMFSGKIAPLVAGFAKSDELSKEDISELKQLIDQWEQDNE</sequence>
<evidence type="ECO:0000256" key="2">
    <source>
        <dbReference type="ARBA" id="ARBA00023015"/>
    </source>
</evidence>
<proteinExistence type="inferred from homology"/>
<dbReference type="OrthoDB" id="279010at2"/>
<dbReference type="GO" id="GO:0003677">
    <property type="term" value="F:DNA binding"/>
    <property type="evidence" value="ECO:0007669"/>
    <property type="project" value="UniProtKB-KW"/>
</dbReference>
<keyword evidence="2" id="KW-0805">Transcription regulation</keyword>